<gene>
    <name evidence="2" type="ORF">LZG35_10280</name>
</gene>
<accession>A0A9Q3ZCT4</accession>
<dbReference type="GO" id="GO:0016747">
    <property type="term" value="F:acyltransferase activity, transferring groups other than amino-acyl groups"/>
    <property type="evidence" value="ECO:0007669"/>
    <property type="project" value="InterPro"/>
</dbReference>
<dbReference type="InterPro" id="IPR000182">
    <property type="entry name" value="GNAT_dom"/>
</dbReference>
<dbReference type="InterPro" id="IPR016181">
    <property type="entry name" value="Acyl_CoA_acyltransferase"/>
</dbReference>
<feature type="domain" description="N-acetyltransferase" evidence="1">
    <location>
        <begin position="25"/>
        <end position="176"/>
    </location>
</feature>
<dbReference type="CDD" id="cd04301">
    <property type="entry name" value="NAT_SF"/>
    <property type="match status" value="1"/>
</dbReference>
<evidence type="ECO:0000259" key="1">
    <source>
        <dbReference type="PROSITE" id="PS51186"/>
    </source>
</evidence>
<reference evidence="2" key="1">
    <citation type="submission" date="2022-01" db="EMBL/GenBank/DDBJ databases">
        <authorList>
            <person name="Karlyshev A.V."/>
            <person name="Jaspars M."/>
        </authorList>
    </citation>
    <scope>NUCLEOTIDE SEQUENCE</scope>
    <source>
        <strain evidence="2">AGSA3-2</strain>
    </source>
</reference>
<dbReference type="EMBL" id="JAJVKT010000011">
    <property type="protein sequence ID" value="MCE7509023.1"/>
    <property type="molecule type" value="Genomic_DNA"/>
</dbReference>
<dbReference type="PROSITE" id="PS51186">
    <property type="entry name" value="GNAT"/>
    <property type="match status" value="1"/>
</dbReference>
<organism evidence="2 3">
    <name type="scientific">Alloalcanivorax xenomutans</name>
    <dbReference type="NCBI Taxonomy" id="1094342"/>
    <lineage>
        <taxon>Bacteria</taxon>
        <taxon>Pseudomonadati</taxon>
        <taxon>Pseudomonadota</taxon>
        <taxon>Gammaproteobacteria</taxon>
        <taxon>Oceanospirillales</taxon>
        <taxon>Alcanivoracaceae</taxon>
        <taxon>Alloalcanivorax</taxon>
    </lineage>
</organism>
<protein>
    <submittedName>
        <fullName evidence="2">N-acetyltransferase</fullName>
    </submittedName>
</protein>
<evidence type="ECO:0000313" key="2">
    <source>
        <dbReference type="EMBL" id="MCE7509023.1"/>
    </source>
</evidence>
<evidence type="ECO:0000313" key="3">
    <source>
        <dbReference type="Proteomes" id="UP001107961"/>
    </source>
</evidence>
<proteinExistence type="predicted"/>
<dbReference type="Pfam" id="PF00583">
    <property type="entry name" value="Acetyltransf_1"/>
    <property type="match status" value="1"/>
</dbReference>
<keyword evidence="3" id="KW-1185">Reference proteome</keyword>
<comment type="caution">
    <text evidence="2">The sequence shown here is derived from an EMBL/GenBank/DDBJ whole genome shotgun (WGS) entry which is preliminary data.</text>
</comment>
<dbReference type="Gene3D" id="3.40.630.30">
    <property type="match status" value="1"/>
</dbReference>
<dbReference type="Proteomes" id="UP001107961">
    <property type="component" value="Unassembled WGS sequence"/>
</dbReference>
<dbReference type="RefSeq" id="WP_233925827.1">
    <property type="nucleotide sequence ID" value="NZ_JAJVKT010000011.1"/>
</dbReference>
<name>A0A9Q3ZCT4_9GAMM</name>
<sequence>MIDERLLRRDEVALVWGIDRSEVIKEIYSLKNGKLVLRPEFYHMSGWPDGEAEHYTPILLDCFDRGGWFLGLFDQGRLIGAVVVDSRRFGPAGEWLQLTFLHLSHAYRRRGLGAHLFRLAVARARQVGAGALYVSATPSRNTVDFYMRLGCRLCEQLDETLYRREPDDIHLLHDLT</sequence>
<dbReference type="AlphaFoldDB" id="A0A9Q3ZCT4"/>
<dbReference type="SUPFAM" id="SSF55729">
    <property type="entry name" value="Acyl-CoA N-acyltransferases (Nat)"/>
    <property type="match status" value="1"/>
</dbReference>